<dbReference type="PROSITE" id="PS51318">
    <property type="entry name" value="TAT"/>
    <property type="match status" value="1"/>
</dbReference>
<accession>A0A0F0LPN4</accession>
<sequence length="193" mass="19750">MTDKTTTAARRFPRRTILKTTAWSVPVIAAAVATPLAAASVAPDLQLTPYPLGDTIHGVSPDGLQSYDLGMVAAFGATTLGTDPTPAGSVVTLTFDSRLLSGPWLTLDAYNGTVVSVTGSTTSGNVTTATFVLPVAVPAGTALTFWPHFAPPAGSTPPWYTDLNGYSVSIAPPAGTTDPVLGNNTVTSNPVYS</sequence>
<protein>
    <submittedName>
        <fullName evidence="2">Uncharacterized protein</fullName>
    </submittedName>
</protein>
<feature type="chain" id="PRO_5002445333" evidence="1">
    <location>
        <begin position="39"/>
        <end position="193"/>
    </location>
</feature>
<organism evidence="2 3">
    <name type="scientific">Microbacterium azadirachtae</name>
    <dbReference type="NCBI Taxonomy" id="582680"/>
    <lineage>
        <taxon>Bacteria</taxon>
        <taxon>Bacillati</taxon>
        <taxon>Actinomycetota</taxon>
        <taxon>Actinomycetes</taxon>
        <taxon>Micrococcales</taxon>
        <taxon>Microbacteriaceae</taxon>
        <taxon>Microbacterium</taxon>
    </lineage>
</organism>
<dbReference type="Proteomes" id="UP000033740">
    <property type="component" value="Unassembled WGS sequence"/>
</dbReference>
<dbReference type="RefSeq" id="WP_045271812.1">
    <property type="nucleotide sequence ID" value="NZ_JYIX01000033.1"/>
</dbReference>
<keyword evidence="3" id="KW-1185">Reference proteome</keyword>
<gene>
    <name evidence="2" type="ORF">RS86_01722</name>
</gene>
<dbReference type="PATRIC" id="fig|582680.6.peg.1779"/>
<dbReference type="AlphaFoldDB" id="A0A0F0LPN4"/>
<comment type="caution">
    <text evidence="2">The sequence shown here is derived from an EMBL/GenBank/DDBJ whole genome shotgun (WGS) entry which is preliminary data.</text>
</comment>
<feature type="signal peptide" evidence="1">
    <location>
        <begin position="1"/>
        <end position="38"/>
    </location>
</feature>
<name>A0A0F0LPN4_9MICO</name>
<evidence type="ECO:0000313" key="2">
    <source>
        <dbReference type="EMBL" id="KJL33501.1"/>
    </source>
</evidence>
<evidence type="ECO:0000256" key="1">
    <source>
        <dbReference type="SAM" id="SignalP"/>
    </source>
</evidence>
<evidence type="ECO:0000313" key="3">
    <source>
        <dbReference type="Proteomes" id="UP000033740"/>
    </source>
</evidence>
<dbReference type="STRING" id="582680.RS86_01722"/>
<reference evidence="2 3" key="1">
    <citation type="submission" date="2015-02" db="EMBL/GenBank/DDBJ databases">
        <title>Draft genome sequences of ten Microbacterium spp. with emphasis on heavy metal contaminated environments.</title>
        <authorList>
            <person name="Corretto E."/>
        </authorList>
    </citation>
    <scope>NUCLEOTIDE SEQUENCE [LARGE SCALE GENOMIC DNA]</scope>
    <source>
        <strain evidence="2 3">ARN176</strain>
    </source>
</reference>
<proteinExistence type="predicted"/>
<dbReference type="EMBL" id="JYIX01000033">
    <property type="protein sequence ID" value="KJL33501.1"/>
    <property type="molecule type" value="Genomic_DNA"/>
</dbReference>
<dbReference type="InterPro" id="IPR006311">
    <property type="entry name" value="TAT_signal"/>
</dbReference>
<keyword evidence="1" id="KW-0732">Signal</keyword>